<comment type="caution">
    <text evidence="3">The sequence shown here is derived from an EMBL/GenBank/DDBJ whole genome shotgun (WGS) entry which is preliminary data.</text>
</comment>
<organism evidence="3 4">
    <name type="scientific">Agromyces lapidis</name>
    <dbReference type="NCBI Taxonomy" id="279574"/>
    <lineage>
        <taxon>Bacteria</taxon>
        <taxon>Bacillati</taxon>
        <taxon>Actinomycetota</taxon>
        <taxon>Actinomycetes</taxon>
        <taxon>Micrococcales</taxon>
        <taxon>Microbacteriaceae</taxon>
        <taxon>Agromyces</taxon>
    </lineage>
</organism>
<proteinExistence type="predicted"/>
<evidence type="ECO:0000259" key="2">
    <source>
        <dbReference type="Pfam" id="PF08241"/>
    </source>
</evidence>
<evidence type="ECO:0000313" key="4">
    <source>
        <dbReference type="Proteomes" id="UP001589667"/>
    </source>
</evidence>
<feature type="domain" description="Methyltransferase type 11" evidence="2">
    <location>
        <begin position="69"/>
        <end position="156"/>
    </location>
</feature>
<dbReference type="Pfam" id="PF08241">
    <property type="entry name" value="Methyltransf_11"/>
    <property type="match status" value="1"/>
</dbReference>
<keyword evidence="3" id="KW-0808">Transferase</keyword>
<keyword evidence="3" id="KW-0489">Methyltransferase</keyword>
<dbReference type="Proteomes" id="UP001589667">
    <property type="component" value="Unassembled WGS sequence"/>
</dbReference>
<dbReference type="InterPro" id="IPR029063">
    <property type="entry name" value="SAM-dependent_MTases_sf"/>
</dbReference>
<accession>A0ABV5SXV5</accession>
<dbReference type="Gene3D" id="3.40.50.150">
    <property type="entry name" value="Vaccinia Virus protein VP39"/>
    <property type="match status" value="1"/>
</dbReference>
<feature type="region of interest" description="Disordered" evidence="1">
    <location>
        <begin position="1"/>
        <end position="20"/>
    </location>
</feature>
<evidence type="ECO:0000313" key="3">
    <source>
        <dbReference type="EMBL" id="MFB9643899.1"/>
    </source>
</evidence>
<keyword evidence="4" id="KW-1185">Reference proteome</keyword>
<dbReference type="InterPro" id="IPR013216">
    <property type="entry name" value="Methyltransf_11"/>
</dbReference>
<dbReference type="GO" id="GO:0008168">
    <property type="term" value="F:methyltransferase activity"/>
    <property type="evidence" value="ECO:0007669"/>
    <property type="project" value="UniProtKB-KW"/>
</dbReference>
<feature type="compositionally biased region" description="Basic and acidic residues" evidence="1">
    <location>
        <begin position="9"/>
        <end position="20"/>
    </location>
</feature>
<reference evidence="3 4" key="1">
    <citation type="submission" date="2024-09" db="EMBL/GenBank/DDBJ databases">
        <authorList>
            <person name="Sun Q."/>
            <person name="Mori K."/>
        </authorList>
    </citation>
    <scope>NUCLEOTIDE SEQUENCE [LARGE SCALE GENOMIC DNA]</scope>
    <source>
        <strain evidence="3 4">JCM 14321</strain>
    </source>
</reference>
<gene>
    <name evidence="3" type="ORF">ACFFQV_16525</name>
</gene>
<evidence type="ECO:0000256" key="1">
    <source>
        <dbReference type="SAM" id="MobiDB-lite"/>
    </source>
</evidence>
<sequence>MDDCCSAGDDGRAHRETGAGGNERYDAVFDERFAHRVARQYTKRGLTLPEQRIVDYLVDEVGIDGARILEIGGGVGELQLALLERGASSTVNLELSAAYEETANRLASEAGVIDRMTRTVGVDLAERPNAVGSADIVVLHRVVCCYPDAERLLSAAADRATSALVFSHPPRNLISRTGAASVNLMMWLVGRSYRGFVHSPEAMVSVVAAHGLQADYRRHDRAWCIVGARR</sequence>
<dbReference type="EMBL" id="JBHMBL010000004">
    <property type="protein sequence ID" value="MFB9643899.1"/>
    <property type="molecule type" value="Genomic_DNA"/>
</dbReference>
<name>A0ABV5SXV5_9MICO</name>
<protein>
    <submittedName>
        <fullName evidence="3">Methyltransferase domain-containing protein</fullName>
    </submittedName>
</protein>
<dbReference type="SUPFAM" id="SSF53335">
    <property type="entry name" value="S-adenosyl-L-methionine-dependent methyltransferases"/>
    <property type="match status" value="1"/>
</dbReference>
<dbReference type="CDD" id="cd02440">
    <property type="entry name" value="AdoMet_MTases"/>
    <property type="match status" value="1"/>
</dbReference>
<dbReference type="RefSeq" id="WP_157424491.1">
    <property type="nucleotide sequence ID" value="NZ_BAAANI010000005.1"/>
</dbReference>
<dbReference type="GO" id="GO:0032259">
    <property type="term" value="P:methylation"/>
    <property type="evidence" value="ECO:0007669"/>
    <property type="project" value="UniProtKB-KW"/>
</dbReference>